<comment type="subcellular location">
    <subcellularLocation>
        <location evidence="1">Nucleus envelope</location>
    </subcellularLocation>
    <subcellularLocation>
        <location evidence="4">Nucleus</location>
        <location evidence="4">Nuclear pore complex</location>
    </subcellularLocation>
</comment>
<evidence type="ECO:0000256" key="4">
    <source>
        <dbReference type="RuleBase" id="RU364035"/>
    </source>
</evidence>
<evidence type="ECO:0000256" key="1">
    <source>
        <dbReference type="ARBA" id="ARBA00004259"/>
    </source>
</evidence>
<keyword evidence="4" id="KW-0472">Membrane</keyword>
<keyword evidence="6" id="KW-1185">Reference proteome</keyword>
<dbReference type="EMBL" id="JAMWBK010000008">
    <property type="protein sequence ID" value="KAJ8903020.1"/>
    <property type="molecule type" value="Genomic_DNA"/>
</dbReference>
<evidence type="ECO:0000256" key="3">
    <source>
        <dbReference type="ARBA" id="ARBA00023242"/>
    </source>
</evidence>
<keyword evidence="4" id="KW-0811">Translocation</keyword>
<name>A0AAV8UKE5_9RHOD</name>
<dbReference type="PANTHER" id="PTHR11225:SF4">
    <property type="entry name" value="NUCLEAR PORE COMPLEX PROTEIN NUP93"/>
    <property type="match status" value="1"/>
</dbReference>
<proteinExistence type="inferred from homology"/>
<keyword evidence="4" id="KW-0813">Transport</keyword>
<dbReference type="InterPro" id="IPR007231">
    <property type="entry name" value="Nucleoporin_int_Nup93/Nic96"/>
</dbReference>
<dbReference type="PANTHER" id="PTHR11225">
    <property type="entry name" value="NUCLEAR PORE COMPLEX PROTEIN NUP93 NUCLEOPORIN NUP93 DEAD EYE PROTEIN"/>
    <property type="match status" value="1"/>
</dbReference>
<dbReference type="GO" id="GO:0005643">
    <property type="term" value="C:nuclear pore"/>
    <property type="evidence" value="ECO:0007669"/>
    <property type="project" value="UniProtKB-SubCell"/>
</dbReference>
<sequence length="832" mass="93235">MEMDFTDVLARSQGLNASVLGRSQIPRLERQLDQIDQESRRVLSSKSGAAGVAGESAVRLLAEYGFETDKLERSLQSVALLDRLEPYESFDETNIDAFVRHEHEMLILGAMEENRERVLRESREADALAMDSDWELKKKELLALKRPQAIVEEPPTEKSSSIFFASPFRVAPQPRSASSSARRARVDVLYSEVVKSILQSRRTPSTRRFKVANEFEKITVEEKRGFQVEECFRVLKGIAHEDSNSASLAEGTPSSTEMAITGVLRYLCGLFLEKKLRGAIAAAPLVARRGGDPSILGDVRAYLNVIFERGIPHILEGGPTVNGLPLWPQIYYLMRCGFPDAAADLAEQAKEQIEGEGGLFHHYIRQYVNSGDSRTVPSGSLGKLVQEYTVLVRRGSDPFRRVCYVLIARMDASGDDTMSLVEDDYHLLFNSIEDYLWLRLSLVREDSSASGASSNTGKRLLLKKVQEEVLSFGSAHFDPKGDRSFQYVHVLLLSCQYKAALEYMSRSSSADLSDTAHLALAMYYYGLVEAGEAPLDEKESPRLDTLPELIWRYVKEFSRPYPREAAMYMFVFRDSILRHSLLRMLMLDTGEYDAIVGSTKPDAQGKGALDELWQYSGEPLEAKNLLIASAAEAAENNGDRDAALALYSLCGEEERVTSILLHVLSAQLLGPNNDGKRKILRRAEDHKRTVQNSSGIIRDAKLERSFSTLLSLYKFFNLKEDGKFSQAWETIKQLNILPTRDDQLIQKAVEWKDGSRDLNEDVTDRIGDILVAAMECLAEMYSSERRRSRAQGGAEVRAEIKAYARVLVNFAGILQLPSDVSAKTIRIEVLMS</sequence>
<dbReference type="Pfam" id="PF04097">
    <property type="entry name" value="Nic96"/>
    <property type="match status" value="1"/>
</dbReference>
<evidence type="ECO:0000256" key="2">
    <source>
        <dbReference type="ARBA" id="ARBA00010186"/>
    </source>
</evidence>
<comment type="similarity">
    <text evidence="2 4">Belongs to the nucleoporin interacting component (NIC) family.</text>
</comment>
<keyword evidence="4" id="KW-0906">Nuclear pore complex</keyword>
<evidence type="ECO:0000313" key="5">
    <source>
        <dbReference type="EMBL" id="KAJ8903020.1"/>
    </source>
</evidence>
<evidence type="ECO:0000313" key="6">
    <source>
        <dbReference type="Proteomes" id="UP001157974"/>
    </source>
</evidence>
<comment type="caution">
    <text evidence="5">The sequence shown here is derived from an EMBL/GenBank/DDBJ whole genome shotgun (WGS) entry which is preliminary data.</text>
</comment>
<gene>
    <name evidence="5" type="ORF">NDN08_006336</name>
</gene>
<reference evidence="5 6" key="1">
    <citation type="journal article" date="2023" name="Nat. Commun.">
        <title>Origin of minicircular mitochondrial genomes in red algae.</title>
        <authorList>
            <person name="Lee Y."/>
            <person name="Cho C.H."/>
            <person name="Lee Y.M."/>
            <person name="Park S.I."/>
            <person name="Yang J.H."/>
            <person name="West J.A."/>
            <person name="Bhattacharya D."/>
            <person name="Yoon H.S."/>
        </authorList>
    </citation>
    <scope>NUCLEOTIDE SEQUENCE [LARGE SCALE GENOMIC DNA]</scope>
    <source>
        <strain evidence="5 6">CCMP1338</strain>
        <tissue evidence="5">Whole cell</tissue>
    </source>
</reference>
<keyword evidence="4" id="KW-0509">mRNA transport</keyword>
<organism evidence="5 6">
    <name type="scientific">Rhodosorus marinus</name>
    <dbReference type="NCBI Taxonomy" id="101924"/>
    <lineage>
        <taxon>Eukaryota</taxon>
        <taxon>Rhodophyta</taxon>
        <taxon>Stylonematophyceae</taxon>
        <taxon>Stylonematales</taxon>
        <taxon>Stylonemataceae</taxon>
        <taxon>Rhodosorus</taxon>
    </lineage>
</organism>
<dbReference type="GO" id="GO:0017056">
    <property type="term" value="F:structural constituent of nuclear pore"/>
    <property type="evidence" value="ECO:0007669"/>
    <property type="project" value="InterPro"/>
</dbReference>
<dbReference type="GO" id="GO:0006606">
    <property type="term" value="P:protein import into nucleus"/>
    <property type="evidence" value="ECO:0007669"/>
    <property type="project" value="TreeGrafter"/>
</dbReference>
<keyword evidence="3 4" id="KW-0539">Nucleus</keyword>
<accession>A0AAV8UKE5</accession>
<keyword evidence="4" id="KW-0653">Protein transport</keyword>
<dbReference type="AlphaFoldDB" id="A0AAV8UKE5"/>
<dbReference type="Proteomes" id="UP001157974">
    <property type="component" value="Unassembled WGS sequence"/>
</dbReference>
<protein>
    <recommendedName>
        <fullName evidence="4">Nuclear pore protein</fullName>
    </recommendedName>
</protein>
<dbReference type="GO" id="GO:0016973">
    <property type="term" value="P:poly(A)+ mRNA export from nucleus"/>
    <property type="evidence" value="ECO:0007669"/>
    <property type="project" value="TreeGrafter"/>
</dbReference>